<dbReference type="SUPFAM" id="SSF55729">
    <property type="entry name" value="Acyl-CoA N-acyltransferases (Nat)"/>
    <property type="match status" value="1"/>
</dbReference>
<dbReference type="Pfam" id="PF00583">
    <property type="entry name" value="Acetyltransf_1"/>
    <property type="match status" value="1"/>
</dbReference>
<dbReference type="Gene3D" id="3.40.630.30">
    <property type="match status" value="1"/>
</dbReference>
<dbReference type="EMBL" id="JAUJEA010000005">
    <property type="protein sequence ID" value="MDN5202739.1"/>
    <property type="molecule type" value="Genomic_DNA"/>
</dbReference>
<dbReference type="PROSITE" id="PS51186">
    <property type="entry name" value="GNAT"/>
    <property type="match status" value="1"/>
</dbReference>
<accession>A0ABT8KRB0</accession>
<dbReference type="CDD" id="cd04301">
    <property type="entry name" value="NAT_SF"/>
    <property type="match status" value="1"/>
</dbReference>
<sequence>MENISLRKATIKDKALVVDFDYSLDKVEHIELKREEKITKAILDKECFIILVNNRAVGFVIFDYRFFDQGWIELIIIEEKYRGKGIGGQAFDLICKQCKTNKVFTSTNSSNIQMQKALSKAGFSFAGKINGLDDGDPELFYYKKIKSKKAKN</sequence>
<dbReference type="Proteomes" id="UP001172082">
    <property type="component" value="Unassembled WGS sequence"/>
</dbReference>
<organism evidence="2 3">
    <name type="scientific">Splendidivirga corallicola</name>
    <dbReference type="NCBI Taxonomy" id="3051826"/>
    <lineage>
        <taxon>Bacteria</taxon>
        <taxon>Pseudomonadati</taxon>
        <taxon>Bacteroidota</taxon>
        <taxon>Cytophagia</taxon>
        <taxon>Cytophagales</taxon>
        <taxon>Splendidivirgaceae</taxon>
        <taxon>Splendidivirga</taxon>
    </lineage>
</organism>
<evidence type="ECO:0000259" key="1">
    <source>
        <dbReference type="PROSITE" id="PS51186"/>
    </source>
</evidence>
<evidence type="ECO:0000313" key="2">
    <source>
        <dbReference type="EMBL" id="MDN5202739.1"/>
    </source>
</evidence>
<dbReference type="RefSeq" id="WP_346752761.1">
    <property type="nucleotide sequence ID" value="NZ_JAUJEA010000005.1"/>
</dbReference>
<gene>
    <name evidence="2" type="ORF">QQ008_15225</name>
</gene>
<feature type="domain" description="N-acetyltransferase" evidence="1">
    <location>
        <begin position="4"/>
        <end position="146"/>
    </location>
</feature>
<evidence type="ECO:0000313" key="3">
    <source>
        <dbReference type="Proteomes" id="UP001172082"/>
    </source>
</evidence>
<dbReference type="InterPro" id="IPR016181">
    <property type="entry name" value="Acyl_CoA_acyltransferase"/>
</dbReference>
<dbReference type="InterPro" id="IPR000182">
    <property type="entry name" value="GNAT_dom"/>
</dbReference>
<name>A0ABT8KRB0_9BACT</name>
<comment type="caution">
    <text evidence="2">The sequence shown here is derived from an EMBL/GenBank/DDBJ whole genome shotgun (WGS) entry which is preliminary data.</text>
</comment>
<reference evidence="2" key="1">
    <citation type="submission" date="2023-06" db="EMBL/GenBank/DDBJ databases">
        <title>Genomic of Parafulvivirga corallium.</title>
        <authorList>
            <person name="Wang G."/>
        </authorList>
    </citation>
    <scope>NUCLEOTIDE SEQUENCE</scope>
    <source>
        <strain evidence="2">BMA10</strain>
    </source>
</reference>
<proteinExistence type="predicted"/>
<protein>
    <submittedName>
        <fullName evidence="2">GNAT family N-acetyltransferase</fullName>
    </submittedName>
</protein>
<keyword evidence="3" id="KW-1185">Reference proteome</keyword>